<keyword evidence="4 7" id="KW-0238">DNA-binding</keyword>
<dbReference type="GO" id="GO:0005829">
    <property type="term" value="C:cytosol"/>
    <property type="evidence" value="ECO:0007669"/>
    <property type="project" value="TreeGrafter"/>
</dbReference>
<evidence type="ECO:0000256" key="4">
    <source>
        <dbReference type="ARBA" id="ARBA00023125"/>
    </source>
</evidence>
<dbReference type="InterPro" id="IPR001867">
    <property type="entry name" value="OmpR/PhoB-type_DNA-bd"/>
</dbReference>
<dbReference type="GO" id="GO:0006355">
    <property type="term" value="P:regulation of DNA-templated transcription"/>
    <property type="evidence" value="ECO:0007669"/>
    <property type="project" value="InterPro"/>
</dbReference>
<dbReference type="InterPro" id="IPR011006">
    <property type="entry name" value="CheY-like_superfamily"/>
</dbReference>
<evidence type="ECO:0000256" key="3">
    <source>
        <dbReference type="ARBA" id="ARBA00023015"/>
    </source>
</evidence>
<evidence type="ECO:0000259" key="9">
    <source>
        <dbReference type="PROSITE" id="PS51755"/>
    </source>
</evidence>
<accession>A0A5Q0QDG4</accession>
<feature type="DNA-binding region" description="OmpR/PhoB-type" evidence="7">
    <location>
        <begin position="129"/>
        <end position="228"/>
    </location>
</feature>
<evidence type="ECO:0000256" key="6">
    <source>
        <dbReference type="PROSITE-ProRule" id="PRU00169"/>
    </source>
</evidence>
<sequence length="237" mass="27436">MNKEITIAVVEDDDNLRFLVSHRLQTENYNVIQCSDGLEAEKLILSSSPDIVLLDWMLPGKEGIEVCEGIRKAGFENIIIMMTAKSQDIDKIDAYSYGVTDYITKPFNMDVLVAMIENKVRFFVPKVQNEVYYFGDTEHHPNVHSLIRDGKKIELTILENRILLHFLQNKGKDITREELMEVVWGYSSNVNTRTLDMHVVRLRKKIETNPDKPYYLQTVRGLGYRFISEEEEEEAAS</sequence>
<dbReference type="GO" id="GO:0032993">
    <property type="term" value="C:protein-DNA complex"/>
    <property type="evidence" value="ECO:0007669"/>
    <property type="project" value="TreeGrafter"/>
</dbReference>
<feature type="domain" description="Response regulatory" evidence="8">
    <location>
        <begin position="6"/>
        <end position="120"/>
    </location>
</feature>
<evidence type="ECO:0000256" key="1">
    <source>
        <dbReference type="ARBA" id="ARBA00022553"/>
    </source>
</evidence>
<dbReference type="InterPro" id="IPR036388">
    <property type="entry name" value="WH-like_DNA-bd_sf"/>
</dbReference>
<keyword evidence="5" id="KW-0804">Transcription</keyword>
<dbReference type="CDD" id="cd17574">
    <property type="entry name" value="REC_OmpR"/>
    <property type="match status" value="1"/>
</dbReference>
<evidence type="ECO:0000313" key="11">
    <source>
        <dbReference type="Proteomes" id="UP000326921"/>
    </source>
</evidence>
<dbReference type="PANTHER" id="PTHR48111">
    <property type="entry name" value="REGULATOR OF RPOS"/>
    <property type="match status" value="1"/>
</dbReference>
<name>A0A5Q0QDG4_9SPHI</name>
<dbReference type="InterPro" id="IPR039420">
    <property type="entry name" value="WalR-like"/>
</dbReference>
<dbReference type="SUPFAM" id="SSF52172">
    <property type="entry name" value="CheY-like"/>
    <property type="match status" value="1"/>
</dbReference>
<reference evidence="10 11" key="1">
    <citation type="submission" date="2019-10" db="EMBL/GenBank/DDBJ databases">
        <authorList>
            <person name="Dong K."/>
        </authorList>
    </citation>
    <scope>NUCLEOTIDE SEQUENCE [LARGE SCALE GENOMIC DNA]</scope>
    <source>
        <strain evidence="11">dk4302</strain>
    </source>
</reference>
<dbReference type="EMBL" id="CP045652">
    <property type="protein sequence ID" value="QGA27304.1"/>
    <property type="molecule type" value="Genomic_DNA"/>
</dbReference>
<dbReference type="Gene3D" id="3.40.50.2300">
    <property type="match status" value="1"/>
</dbReference>
<dbReference type="InterPro" id="IPR001789">
    <property type="entry name" value="Sig_transdc_resp-reg_receiver"/>
</dbReference>
<dbReference type="Proteomes" id="UP000326921">
    <property type="component" value="Chromosome"/>
</dbReference>
<feature type="domain" description="OmpR/PhoB-type" evidence="9">
    <location>
        <begin position="129"/>
        <end position="228"/>
    </location>
</feature>
<keyword evidence="11" id="KW-1185">Reference proteome</keyword>
<protein>
    <submittedName>
        <fullName evidence="10">Response regulator</fullName>
    </submittedName>
</protein>
<keyword evidence="3" id="KW-0805">Transcription regulation</keyword>
<dbReference type="Gene3D" id="1.10.10.10">
    <property type="entry name" value="Winged helix-like DNA-binding domain superfamily/Winged helix DNA-binding domain"/>
    <property type="match status" value="1"/>
</dbReference>
<organism evidence="10 11">
    <name type="scientific">Sphingobacterium zhuxiongii</name>
    <dbReference type="NCBI Taxonomy" id="2662364"/>
    <lineage>
        <taxon>Bacteria</taxon>
        <taxon>Pseudomonadati</taxon>
        <taxon>Bacteroidota</taxon>
        <taxon>Sphingobacteriia</taxon>
        <taxon>Sphingobacteriales</taxon>
        <taxon>Sphingobacteriaceae</taxon>
        <taxon>Sphingobacterium</taxon>
    </lineage>
</organism>
<dbReference type="Pfam" id="PF00072">
    <property type="entry name" value="Response_reg"/>
    <property type="match status" value="1"/>
</dbReference>
<dbReference type="GO" id="GO:0000156">
    <property type="term" value="F:phosphorelay response regulator activity"/>
    <property type="evidence" value="ECO:0007669"/>
    <property type="project" value="TreeGrafter"/>
</dbReference>
<gene>
    <name evidence="10" type="ORF">GFH32_13730</name>
</gene>
<feature type="modified residue" description="4-aspartylphosphate" evidence="6">
    <location>
        <position position="55"/>
    </location>
</feature>
<dbReference type="SMART" id="SM00448">
    <property type="entry name" value="REC"/>
    <property type="match status" value="1"/>
</dbReference>
<keyword evidence="1 6" id="KW-0597">Phosphoprotein</keyword>
<dbReference type="GO" id="GO:0000976">
    <property type="term" value="F:transcription cis-regulatory region binding"/>
    <property type="evidence" value="ECO:0007669"/>
    <property type="project" value="TreeGrafter"/>
</dbReference>
<dbReference type="PROSITE" id="PS51755">
    <property type="entry name" value="OMPR_PHOB"/>
    <property type="match status" value="1"/>
</dbReference>
<dbReference type="PROSITE" id="PS50110">
    <property type="entry name" value="RESPONSE_REGULATORY"/>
    <property type="match status" value="1"/>
</dbReference>
<dbReference type="Pfam" id="PF00486">
    <property type="entry name" value="Trans_reg_C"/>
    <property type="match status" value="1"/>
</dbReference>
<dbReference type="PANTHER" id="PTHR48111:SF21">
    <property type="entry name" value="DNA-BINDING DUAL MASTER TRANSCRIPTIONAL REGULATOR RPAA"/>
    <property type="match status" value="1"/>
</dbReference>
<evidence type="ECO:0000256" key="5">
    <source>
        <dbReference type="ARBA" id="ARBA00023163"/>
    </source>
</evidence>
<evidence type="ECO:0000256" key="2">
    <source>
        <dbReference type="ARBA" id="ARBA00023012"/>
    </source>
</evidence>
<dbReference type="RefSeq" id="WP_153512142.1">
    <property type="nucleotide sequence ID" value="NZ_CP045652.1"/>
</dbReference>
<evidence type="ECO:0000259" key="8">
    <source>
        <dbReference type="PROSITE" id="PS50110"/>
    </source>
</evidence>
<evidence type="ECO:0000256" key="7">
    <source>
        <dbReference type="PROSITE-ProRule" id="PRU01091"/>
    </source>
</evidence>
<evidence type="ECO:0000313" key="10">
    <source>
        <dbReference type="EMBL" id="QGA27304.1"/>
    </source>
</evidence>
<proteinExistence type="predicted"/>
<dbReference type="AlphaFoldDB" id="A0A5Q0QDG4"/>
<keyword evidence="2" id="KW-0902">Two-component regulatory system</keyword>
<dbReference type="SMART" id="SM00862">
    <property type="entry name" value="Trans_reg_C"/>
    <property type="match status" value="1"/>
</dbReference>
<dbReference type="CDD" id="cd00383">
    <property type="entry name" value="trans_reg_C"/>
    <property type="match status" value="1"/>
</dbReference>
<dbReference type="KEGG" id="sphe:GFH32_13730"/>